<dbReference type="InterPro" id="IPR029069">
    <property type="entry name" value="HotDog_dom_sf"/>
</dbReference>
<protein>
    <recommendedName>
        <fullName evidence="6">MaoC-like domain-containing protein</fullName>
    </recommendedName>
</protein>
<reference evidence="4" key="2">
    <citation type="submission" date="2021-10" db="EMBL/GenBank/DDBJ databases">
        <title>Phylogenomics reveals ancestral predisposition of the termite-cultivated fungus Termitomyces towards a domesticated lifestyle.</title>
        <authorList>
            <person name="Auxier B."/>
            <person name="Grum-Grzhimaylo A."/>
            <person name="Cardenas M.E."/>
            <person name="Lodge J.D."/>
            <person name="Laessoe T."/>
            <person name="Pedersen O."/>
            <person name="Smith M.E."/>
            <person name="Kuyper T.W."/>
            <person name="Franco-Molano E.A."/>
            <person name="Baroni T.J."/>
            <person name="Aanen D.K."/>
        </authorList>
    </citation>
    <scope>NUCLEOTIDE SEQUENCE</scope>
    <source>
        <strain evidence="4">D49</strain>
    </source>
</reference>
<dbReference type="PANTHER" id="PTHR13078:SF57">
    <property type="entry name" value="DEHYDRATASE, PUTATIVE (AFU_ORTHOLOGUE AFUA_5G00640)-RELATED"/>
    <property type="match status" value="1"/>
</dbReference>
<evidence type="ECO:0008006" key="6">
    <source>
        <dbReference type="Google" id="ProtNLM"/>
    </source>
</evidence>
<feature type="domain" description="MaoC-like" evidence="2">
    <location>
        <begin position="478"/>
        <end position="591"/>
    </location>
</feature>
<sequence length="611" mass="66232">MAQKLLLSNSIDASCNASCKGSAFIADIPVPSLRIPLTLGWIGLRRGSTYGQSAWRTCLTKKKVENLTVPDDIKNKRRSATEARASGGNSPQEKEMKDHPGGNWSSCQMEHVEPFHWRYLIGGDIATAFLEGTRIITSGIIKAFGAAIRTPKDALNYKIQVPLLSSLYPKISGGRDLTPMNLLFAGPTTILFKIVQTKRPAPVLRLLSWASVAIPIVPRAYKVPKKKWATGALAAGGVQAILDVIIVVEEWTATDKYSQRPDTLLMSLHTADVVFVSAANIVIPTATILEGKNKYVYWVGCQTLEYLHLRSASSRQVAWNKRDLLTYAVGVGAKNDEFPFIYELDKSFAAIPTYPVVLQLKGEYQDINLFSERVKGRPIPGMPPLNPNKIVHATQSIEILKELPLVSGPGWKFTTRYTGVVENKSGIILTAENVLVDPKGTPYAKLYSSSFNLGAKATGDKFAKVIAGPPQAKPIPKDRKPDWVVKDQTTPEQAIVFRLSGDYNPLHIDPSIGKAAGFGGVILHGLSTFGFAARGIIKAVANNDPTALKFFGVRFTAPVKPGDALETQVWEVGPGPAGTTEVTFTTTNLTTGKVVLGGGIAYIKKAPSTKL</sequence>
<evidence type="ECO:0000259" key="2">
    <source>
        <dbReference type="Pfam" id="PF01575"/>
    </source>
</evidence>
<dbReference type="InterPro" id="IPR054357">
    <property type="entry name" value="MFE-2_N"/>
</dbReference>
<dbReference type="OrthoDB" id="60204at2759"/>
<evidence type="ECO:0000313" key="4">
    <source>
        <dbReference type="EMBL" id="KAG5651674.1"/>
    </source>
</evidence>
<dbReference type="EMBL" id="JABCKI010000213">
    <property type="protein sequence ID" value="KAG5651674.1"/>
    <property type="molecule type" value="Genomic_DNA"/>
</dbReference>
<dbReference type="GO" id="GO:0003857">
    <property type="term" value="F:(3S)-3-hydroxyacyl-CoA dehydrogenase (NAD+) activity"/>
    <property type="evidence" value="ECO:0007669"/>
    <property type="project" value="TreeGrafter"/>
</dbReference>
<dbReference type="GO" id="GO:0004300">
    <property type="term" value="F:enoyl-CoA hydratase activity"/>
    <property type="evidence" value="ECO:0007669"/>
    <property type="project" value="TreeGrafter"/>
</dbReference>
<evidence type="ECO:0000256" key="1">
    <source>
        <dbReference type="SAM" id="MobiDB-lite"/>
    </source>
</evidence>
<dbReference type="Pfam" id="PF22622">
    <property type="entry name" value="MFE-2_hydrat-2_N"/>
    <property type="match status" value="1"/>
</dbReference>
<dbReference type="Gene3D" id="3.10.129.10">
    <property type="entry name" value="Hotdog Thioesterase"/>
    <property type="match status" value="1"/>
</dbReference>
<evidence type="ECO:0000259" key="3">
    <source>
        <dbReference type="Pfam" id="PF22622"/>
    </source>
</evidence>
<dbReference type="InterPro" id="IPR002539">
    <property type="entry name" value="MaoC-like_dom"/>
</dbReference>
<feature type="region of interest" description="Disordered" evidence="1">
    <location>
        <begin position="70"/>
        <end position="102"/>
    </location>
</feature>
<dbReference type="Proteomes" id="UP000717328">
    <property type="component" value="Unassembled WGS sequence"/>
</dbReference>
<dbReference type="GO" id="GO:0005777">
    <property type="term" value="C:peroxisome"/>
    <property type="evidence" value="ECO:0007669"/>
    <property type="project" value="TreeGrafter"/>
</dbReference>
<keyword evidence="5" id="KW-1185">Reference proteome</keyword>
<name>A0A9P7KJ60_9AGAR</name>
<dbReference type="AlphaFoldDB" id="A0A9P7KJ60"/>
<feature type="domain" description="Peroxisomal multifunctional enzyme type 2-like N-terminal" evidence="3">
    <location>
        <begin position="319"/>
        <end position="449"/>
    </location>
</feature>
<organism evidence="4 5">
    <name type="scientific">Sphagnurus paluster</name>
    <dbReference type="NCBI Taxonomy" id="117069"/>
    <lineage>
        <taxon>Eukaryota</taxon>
        <taxon>Fungi</taxon>
        <taxon>Dikarya</taxon>
        <taxon>Basidiomycota</taxon>
        <taxon>Agaricomycotina</taxon>
        <taxon>Agaricomycetes</taxon>
        <taxon>Agaricomycetidae</taxon>
        <taxon>Agaricales</taxon>
        <taxon>Tricholomatineae</taxon>
        <taxon>Lyophyllaceae</taxon>
        <taxon>Sphagnurus</taxon>
    </lineage>
</organism>
<evidence type="ECO:0000313" key="5">
    <source>
        <dbReference type="Proteomes" id="UP000717328"/>
    </source>
</evidence>
<dbReference type="GO" id="GO:0044594">
    <property type="term" value="F:17-beta-hydroxysteroid dehydrogenase (NAD+) activity"/>
    <property type="evidence" value="ECO:0007669"/>
    <property type="project" value="TreeGrafter"/>
</dbReference>
<dbReference type="CDD" id="cd03448">
    <property type="entry name" value="HDE_HSD"/>
    <property type="match status" value="1"/>
</dbReference>
<gene>
    <name evidence="4" type="ORF">H0H81_007870</name>
</gene>
<dbReference type="PANTHER" id="PTHR13078">
    <property type="entry name" value="PEROXISOMAL MULTIFUNCTIONAL ENZYME TYPE 2-RELATED"/>
    <property type="match status" value="1"/>
</dbReference>
<dbReference type="Pfam" id="PF01575">
    <property type="entry name" value="MaoC_dehydratas"/>
    <property type="match status" value="1"/>
</dbReference>
<comment type="caution">
    <text evidence="4">The sequence shown here is derived from an EMBL/GenBank/DDBJ whole genome shotgun (WGS) entry which is preliminary data.</text>
</comment>
<proteinExistence type="predicted"/>
<accession>A0A9P7KJ60</accession>
<dbReference type="GO" id="GO:0006635">
    <property type="term" value="P:fatty acid beta-oxidation"/>
    <property type="evidence" value="ECO:0007669"/>
    <property type="project" value="TreeGrafter"/>
</dbReference>
<dbReference type="SUPFAM" id="SSF54637">
    <property type="entry name" value="Thioesterase/thiol ester dehydrase-isomerase"/>
    <property type="match status" value="2"/>
</dbReference>
<reference evidence="4" key="1">
    <citation type="submission" date="2021-02" db="EMBL/GenBank/DDBJ databases">
        <authorList>
            <person name="Nieuwenhuis M."/>
            <person name="Van De Peppel L.J.J."/>
        </authorList>
    </citation>
    <scope>NUCLEOTIDE SEQUENCE</scope>
    <source>
        <strain evidence="4">D49</strain>
    </source>
</reference>